<gene>
    <name evidence="9" type="ORF">NB645_08800</name>
    <name evidence="8" type="ORF">NB646_09930</name>
</gene>
<dbReference type="Proteomes" id="UP001164794">
    <property type="component" value="Chromosome"/>
</dbReference>
<feature type="signal peptide" evidence="6">
    <location>
        <begin position="1"/>
        <end position="23"/>
    </location>
</feature>
<evidence type="ECO:0000313" key="8">
    <source>
        <dbReference type="EMBL" id="WAV91118.1"/>
    </source>
</evidence>
<dbReference type="GO" id="GO:0042597">
    <property type="term" value="C:periplasmic space"/>
    <property type="evidence" value="ECO:0007669"/>
    <property type="project" value="UniProtKB-SubCell"/>
</dbReference>
<dbReference type="InterPro" id="IPR007055">
    <property type="entry name" value="BON_dom"/>
</dbReference>
<dbReference type="SMART" id="SM00749">
    <property type="entry name" value="BON"/>
    <property type="match status" value="1"/>
</dbReference>
<dbReference type="Gene3D" id="3.30.1340.30">
    <property type="match status" value="1"/>
</dbReference>
<evidence type="ECO:0000256" key="3">
    <source>
        <dbReference type="ARBA" id="ARBA00022737"/>
    </source>
</evidence>
<evidence type="ECO:0000313" key="9">
    <source>
        <dbReference type="EMBL" id="WAV96902.1"/>
    </source>
</evidence>
<dbReference type="FunFam" id="3.30.1340.30:FF:000001">
    <property type="entry name" value="Molecular chaperone OsmY"/>
    <property type="match status" value="1"/>
</dbReference>
<sequence length="103" mass="11135">MKLSPKISAFFMALFLVSLVGCASTQQHQSASEYIDDAVITTKVKAALFNDPDLSAAEINVETYNGEVQLSGFVSTQSQINQAVQVAKKVEGVRKVKNSLLVK</sequence>
<dbReference type="PANTHER" id="PTHR34606">
    <property type="entry name" value="BON DOMAIN-CONTAINING PROTEIN"/>
    <property type="match status" value="1"/>
</dbReference>
<accession>A0A9E9LIA7</accession>
<dbReference type="EMBL" id="CP098248">
    <property type="protein sequence ID" value="WAV96902.1"/>
    <property type="molecule type" value="Genomic_DNA"/>
</dbReference>
<keyword evidence="2 6" id="KW-0732">Signal</keyword>
<dbReference type="AlphaFoldDB" id="A0A9E9LIA7"/>
<evidence type="ECO:0000313" key="10">
    <source>
        <dbReference type="Proteomes" id="UP001164794"/>
    </source>
</evidence>
<dbReference type="EMBL" id="CP098251">
    <property type="protein sequence ID" value="WAV91118.1"/>
    <property type="molecule type" value="Genomic_DNA"/>
</dbReference>
<protein>
    <recommendedName>
        <fullName evidence="5">Osmotically-inducible protein Y</fullName>
    </recommendedName>
</protein>
<dbReference type="InterPro" id="IPR014004">
    <property type="entry name" value="Transpt-assoc_nodulatn_dom_bac"/>
</dbReference>
<dbReference type="Proteomes" id="UP001164819">
    <property type="component" value="Chromosome"/>
</dbReference>
<dbReference type="Pfam" id="PF04972">
    <property type="entry name" value="BON"/>
    <property type="match status" value="1"/>
</dbReference>
<proteinExistence type="predicted"/>
<comment type="subcellular location">
    <subcellularLocation>
        <location evidence="1">Periplasm</location>
    </subcellularLocation>
</comment>
<keyword evidence="10" id="KW-1185">Reference proteome</keyword>
<feature type="chain" id="PRO_5044698175" description="Osmotically-inducible protein Y" evidence="6">
    <location>
        <begin position="24"/>
        <end position="103"/>
    </location>
</feature>
<reference evidence="9" key="1">
    <citation type="journal article" date="2022" name="Front. Microbiol.">
        <title>New perspectives on an old grouping: The genomic and phenotypic variability of Oxalobacter formigenes and the implications for calcium oxalate stone prevention.</title>
        <authorList>
            <person name="Chmiel J.A."/>
            <person name="Carr C."/>
            <person name="Stuivenberg G.A."/>
            <person name="Venema R."/>
            <person name="Chanyi R.M."/>
            <person name="Al K.F."/>
            <person name="Giguere D."/>
            <person name="Say H."/>
            <person name="Akouris P.P."/>
            <person name="Dominguez Romero S.A."/>
            <person name="Kwong A."/>
            <person name="Tai V."/>
            <person name="Koval S.F."/>
            <person name="Razvi H."/>
            <person name="Bjazevic J."/>
            <person name="Burton J.P."/>
        </authorList>
    </citation>
    <scope>NUCLEOTIDE SEQUENCE</scope>
    <source>
        <strain evidence="9">HOxNP-1</strain>
    </source>
</reference>
<feature type="domain" description="BON" evidence="7">
    <location>
        <begin position="36"/>
        <end position="103"/>
    </location>
</feature>
<evidence type="ECO:0000256" key="2">
    <source>
        <dbReference type="ARBA" id="ARBA00022729"/>
    </source>
</evidence>
<dbReference type="PROSITE" id="PS51257">
    <property type="entry name" value="PROKAR_LIPOPROTEIN"/>
    <property type="match status" value="1"/>
</dbReference>
<evidence type="ECO:0000256" key="1">
    <source>
        <dbReference type="ARBA" id="ARBA00004418"/>
    </source>
</evidence>
<dbReference type="RefSeq" id="WP_269264381.1">
    <property type="nucleotide sequence ID" value="NZ_CP098247.1"/>
</dbReference>
<evidence type="ECO:0000256" key="4">
    <source>
        <dbReference type="ARBA" id="ARBA00022764"/>
    </source>
</evidence>
<dbReference type="InterPro" id="IPR051686">
    <property type="entry name" value="Lipoprotein_DolP"/>
</dbReference>
<dbReference type="PANTHER" id="PTHR34606:SF16">
    <property type="entry name" value="BON DOMAIN-CONTAINING PROTEIN"/>
    <property type="match status" value="1"/>
</dbReference>
<dbReference type="PROSITE" id="PS50914">
    <property type="entry name" value="BON"/>
    <property type="match status" value="1"/>
</dbReference>
<keyword evidence="4" id="KW-0574">Periplasm</keyword>
<evidence type="ECO:0000256" key="5">
    <source>
        <dbReference type="ARBA" id="ARBA00070588"/>
    </source>
</evidence>
<reference evidence="8" key="2">
    <citation type="journal article" date="2022" name="Front. Microbiol.">
        <title>New perspectives on an old grouping: The genomic and phenotypic variability of Oxalobacter formigenes and the implications for calcium oxalate stone prevention.</title>
        <authorList>
            <person name="Chmiel J.A."/>
            <person name="Carr C."/>
            <person name="Stuivenberg G.A."/>
            <person name="Venema R."/>
            <person name="Chanyi R.M."/>
            <person name="Al K.F."/>
            <person name="Giguere D."/>
            <person name="Say H."/>
            <person name="Akouris P.P."/>
            <person name="Dominguez Romero S.A."/>
            <person name="Kwong A."/>
            <person name="Tai V."/>
            <person name="Koval S.F."/>
            <person name="Razvi H."/>
            <person name="Bjazevic J."/>
            <person name="Burton J.P."/>
        </authorList>
    </citation>
    <scope>NUCLEOTIDE SEQUENCE</scope>
    <source>
        <strain evidence="8">OxK</strain>
    </source>
</reference>
<evidence type="ECO:0000259" key="7">
    <source>
        <dbReference type="PROSITE" id="PS50914"/>
    </source>
</evidence>
<organism evidence="8">
    <name type="scientific">Oxalobacter aliiformigenes</name>
    <dbReference type="NCBI Taxonomy" id="2946593"/>
    <lineage>
        <taxon>Bacteria</taxon>
        <taxon>Pseudomonadati</taxon>
        <taxon>Pseudomonadota</taxon>
        <taxon>Betaproteobacteria</taxon>
        <taxon>Burkholderiales</taxon>
        <taxon>Oxalobacteraceae</taxon>
        <taxon>Oxalobacter</taxon>
    </lineage>
</organism>
<keyword evidence="3" id="KW-0677">Repeat</keyword>
<evidence type="ECO:0000256" key="6">
    <source>
        <dbReference type="SAM" id="SignalP"/>
    </source>
</evidence>
<name>A0A9E9LIA7_9BURK</name>